<reference evidence="7" key="1">
    <citation type="submission" date="2016-08" db="EMBL/GenBank/DDBJ databases">
        <authorList>
            <person name="Seilhamer J.J."/>
        </authorList>
    </citation>
    <scope>NUCLEOTIDE SEQUENCE</scope>
    <source>
        <strain evidence="7">86</strain>
    </source>
</reference>
<keyword evidence="6" id="KW-1003">Cell membrane</keyword>
<evidence type="ECO:0000256" key="3">
    <source>
        <dbReference type="ARBA" id="ARBA00022692"/>
    </source>
</evidence>
<dbReference type="Pfam" id="PF01925">
    <property type="entry name" value="TauE"/>
    <property type="match status" value="1"/>
</dbReference>
<keyword evidence="3 6" id="KW-0812">Transmembrane</keyword>
<evidence type="ECO:0000313" key="7">
    <source>
        <dbReference type="EMBL" id="SCM80957.1"/>
    </source>
</evidence>
<sequence length="322" mass="34990">MTSFWQTSLYLICQTIGMVGECMVIDDIMWWFGLIVLGFGIGIITGLFGIGGGFLLTPALRIFFDISYPVAIGSSLLQITATSMLSVYNHWRQQNLDLKLGSVTIIGSLAGTECGVRLLHAISMKGTIEFAGYSTEFMDLLINTCFFLLMACVAGFMLREVYQSNKTGIDEPDTGCCKLLHQCSLPPFMCFEQAAIPRLSFWVPTGLSFIVGCLTGLLGIGGGFVSLPLMIYLLGVPTRIAVGTSTLQVLLASAYGMFRHLQAGHVNVLLVIFMFFGSIAGVNAGVRLAKRVNVRDTRKYFAGVLIGGLLLIVYDVVRKLNG</sequence>
<gene>
    <name evidence="7" type="ORF">KL86SPO_31135</name>
</gene>
<comment type="subcellular location">
    <subcellularLocation>
        <location evidence="6">Cell membrane</location>
        <topology evidence="6">Multi-pass membrane protein</topology>
    </subcellularLocation>
    <subcellularLocation>
        <location evidence="1">Membrane</location>
        <topology evidence="1">Multi-pass membrane protein</topology>
    </subcellularLocation>
</comment>
<feature type="transmembrane region" description="Helical" evidence="6">
    <location>
        <begin position="100"/>
        <end position="119"/>
    </location>
</feature>
<feature type="transmembrane region" description="Helical" evidence="6">
    <location>
        <begin position="140"/>
        <end position="158"/>
    </location>
</feature>
<evidence type="ECO:0000256" key="5">
    <source>
        <dbReference type="ARBA" id="ARBA00023136"/>
    </source>
</evidence>
<dbReference type="PANTHER" id="PTHR43701">
    <property type="entry name" value="MEMBRANE TRANSPORTER PROTEIN MJ0441-RELATED"/>
    <property type="match status" value="1"/>
</dbReference>
<keyword evidence="5 6" id="KW-0472">Membrane</keyword>
<feature type="transmembrane region" description="Helical" evidence="6">
    <location>
        <begin position="264"/>
        <end position="288"/>
    </location>
</feature>
<organism evidence="7">
    <name type="scientific">uncultured Sporomusa sp</name>
    <dbReference type="NCBI Taxonomy" id="307249"/>
    <lineage>
        <taxon>Bacteria</taxon>
        <taxon>Bacillati</taxon>
        <taxon>Bacillota</taxon>
        <taxon>Negativicutes</taxon>
        <taxon>Selenomonadales</taxon>
        <taxon>Sporomusaceae</taxon>
        <taxon>Sporomusa</taxon>
        <taxon>environmental samples</taxon>
    </lineage>
</organism>
<dbReference type="EMBL" id="FMJE01000003">
    <property type="protein sequence ID" value="SCM80957.1"/>
    <property type="molecule type" value="Genomic_DNA"/>
</dbReference>
<keyword evidence="4 6" id="KW-1133">Transmembrane helix</keyword>
<evidence type="ECO:0000256" key="1">
    <source>
        <dbReference type="ARBA" id="ARBA00004141"/>
    </source>
</evidence>
<protein>
    <recommendedName>
        <fullName evidence="6">Probable membrane transporter protein</fullName>
    </recommendedName>
</protein>
<dbReference type="AlphaFoldDB" id="A0A212LTX6"/>
<feature type="transmembrane region" description="Helical" evidence="6">
    <location>
        <begin position="300"/>
        <end position="317"/>
    </location>
</feature>
<feature type="transmembrane region" description="Helical" evidence="6">
    <location>
        <begin position="68"/>
        <end position="88"/>
    </location>
</feature>
<dbReference type="InterPro" id="IPR002781">
    <property type="entry name" value="TM_pro_TauE-like"/>
</dbReference>
<feature type="transmembrane region" description="Helical" evidence="6">
    <location>
        <begin position="28"/>
        <end position="56"/>
    </location>
</feature>
<name>A0A212LTX6_9FIRM</name>
<comment type="similarity">
    <text evidence="2 6">Belongs to the 4-toluene sulfonate uptake permease (TSUP) (TC 2.A.102) family.</text>
</comment>
<dbReference type="InterPro" id="IPR051598">
    <property type="entry name" value="TSUP/Inactive_protease-like"/>
</dbReference>
<feature type="transmembrane region" description="Helical" evidence="6">
    <location>
        <begin position="240"/>
        <end position="258"/>
    </location>
</feature>
<evidence type="ECO:0000256" key="6">
    <source>
        <dbReference type="RuleBase" id="RU363041"/>
    </source>
</evidence>
<proteinExistence type="inferred from homology"/>
<accession>A0A212LTX6</accession>
<dbReference type="GO" id="GO:0005886">
    <property type="term" value="C:plasma membrane"/>
    <property type="evidence" value="ECO:0007669"/>
    <property type="project" value="UniProtKB-SubCell"/>
</dbReference>
<feature type="transmembrane region" description="Helical" evidence="6">
    <location>
        <begin position="207"/>
        <end position="233"/>
    </location>
</feature>
<dbReference type="PANTHER" id="PTHR43701:SF2">
    <property type="entry name" value="MEMBRANE TRANSPORTER PROTEIN YJNA-RELATED"/>
    <property type="match status" value="1"/>
</dbReference>
<evidence type="ECO:0000256" key="4">
    <source>
        <dbReference type="ARBA" id="ARBA00022989"/>
    </source>
</evidence>
<evidence type="ECO:0000256" key="2">
    <source>
        <dbReference type="ARBA" id="ARBA00009142"/>
    </source>
</evidence>